<dbReference type="Gene3D" id="3.40.50.150">
    <property type="entry name" value="Vaccinia Virus protein VP39"/>
    <property type="match status" value="1"/>
</dbReference>
<proteinExistence type="predicted"/>
<protein>
    <submittedName>
        <fullName evidence="1">Ubiquinone biosynthesis O-methyltransferase, mitochondrial</fullName>
    </submittedName>
</protein>
<comment type="caution">
    <text evidence="1">The sequence shown here is derived from an EMBL/GenBank/DDBJ whole genome shotgun (WGS) entry which is preliminary data.</text>
</comment>
<name>A0AA37HBQ5_9HYPH</name>
<reference evidence="1" key="2">
    <citation type="submission" date="2021-08" db="EMBL/GenBank/DDBJ databases">
        <authorList>
            <person name="Tani A."/>
            <person name="Ola A."/>
            <person name="Ogura Y."/>
            <person name="Katsura K."/>
            <person name="Hayashi T."/>
        </authorList>
    </citation>
    <scope>NUCLEOTIDE SEQUENCE</scope>
    <source>
        <strain evidence="1">JCM 32048</strain>
    </source>
</reference>
<dbReference type="InterPro" id="IPR029063">
    <property type="entry name" value="SAM-dependent_MTases_sf"/>
</dbReference>
<keyword evidence="2" id="KW-1185">Reference proteome</keyword>
<gene>
    <name evidence="1" type="primary">COQ3_3</name>
    <name evidence="1" type="ORF">MPEAHAMD_3255</name>
</gene>
<evidence type="ECO:0000313" key="2">
    <source>
        <dbReference type="Proteomes" id="UP001055286"/>
    </source>
</evidence>
<dbReference type="PANTHER" id="PTHR43861:SF5">
    <property type="entry name" value="BLL5978 PROTEIN"/>
    <property type="match status" value="1"/>
</dbReference>
<evidence type="ECO:0000313" key="1">
    <source>
        <dbReference type="EMBL" id="GJD63093.1"/>
    </source>
</evidence>
<dbReference type="Pfam" id="PF13489">
    <property type="entry name" value="Methyltransf_23"/>
    <property type="match status" value="1"/>
</dbReference>
<dbReference type="EMBL" id="BPQJ01000014">
    <property type="protein sequence ID" value="GJD63093.1"/>
    <property type="molecule type" value="Genomic_DNA"/>
</dbReference>
<dbReference type="CDD" id="cd02440">
    <property type="entry name" value="AdoMet_MTases"/>
    <property type="match status" value="1"/>
</dbReference>
<sequence>MTPNSQTITAPAAILDGLQGRDCPVCGAPEHAARAFLSASIDPARIGALSFASRKVPEFMTFRLVRCETCETVFAAEAPGAEALARAYRDAGYDSAEEARYAARTYAQALAPRLGAEHRGGTALEIGAGSGVFLQELLDLGFAEVIGVEPSHDAVAAAPAALRPHLRVGVFEPGAHRPGSLSLVCCFQTLEHVPDPRGLTQAAYDLLRPGGLIAFVTHDYRAPINRLLGRRSPIIDIEHMQLFCPASLRRLLDEAGFGEIATGAIRNRYPLRYWLRLLPLPGPLKPSALAAAEALGLGRRSVGLNVGNLLSVARKPL</sequence>
<accession>A0AA37HBQ5</accession>
<dbReference type="PANTHER" id="PTHR43861">
    <property type="entry name" value="TRANS-ACONITATE 2-METHYLTRANSFERASE-RELATED"/>
    <property type="match status" value="1"/>
</dbReference>
<dbReference type="Proteomes" id="UP001055286">
    <property type="component" value="Unassembled WGS sequence"/>
</dbReference>
<dbReference type="SUPFAM" id="SSF53335">
    <property type="entry name" value="S-adenosyl-L-methionine-dependent methyltransferases"/>
    <property type="match status" value="1"/>
</dbReference>
<dbReference type="AlphaFoldDB" id="A0AA37HBQ5"/>
<reference evidence="1" key="1">
    <citation type="journal article" date="2016" name="Front. Microbiol.">
        <title>Genome Sequence of the Piezophilic, Mesophilic Sulfate-Reducing Bacterium Desulfovibrio indicus J2T.</title>
        <authorList>
            <person name="Cao J."/>
            <person name="Maignien L."/>
            <person name="Shao Z."/>
            <person name="Alain K."/>
            <person name="Jebbar M."/>
        </authorList>
    </citation>
    <scope>NUCLEOTIDE SEQUENCE</scope>
    <source>
        <strain evidence="1">JCM 32048</strain>
    </source>
</reference>
<organism evidence="1 2">
    <name type="scientific">Methylobacterium frigidaeris</name>
    <dbReference type="NCBI Taxonomy" id="2038277"/>
    <lineage>
        <taxon>Bacteria</taxon>
        <taxon>Pseudomonadati</taxon>
        <taxon>Pseudomonadota</taxon>
        <taxon>Alphaproteobacteria</taxon>
        <taxon>Hyphomicrobiales</taxon>
        <taxon>Methylobacteriaceae</taxon>
        <taxon>Methylobacterium</taxon>
    </lineage>
</organism>
<keyword evidence="1" id="KW-0830">Ubiquinone</keyword>